<protein>
    <submittedName>
        <fullName evidence="1">Uncharacterized protein</fullName>
    </submittedName>
</protein>
<sequence length="95" mass="11483">MKTATPWWQYFPKKSALLPSEPGRRDSPDPTLTPGTWVRLRGKPERARRVLRVEWHYYRRQFVYIVETRRYFDAYWFAEQLVVVPQDVLKAEGLQ</sequence>
<comment type="caution">
    <text evidence="1">The sequence shown here is derived from an EMBL/GenBank/DDBJ whole genome shotgun (WGS) entry which is preliminary data.</text>
</comment>
<dbReference type="Proteomes" id="UP000520814">
    <property type="component" value="Unassembled WGS sequence"/>
</dbReference>
<proteinExistence type="predicted"/>
<evidence type="ECO:0000313" key="1">
    <source>
        <dbReference type="EMBL" id="MBB6051367.1"/>
    </source>
</evidence>
<dbReference type="RefSeq" id="WP_184198187.1">
    <property type="nucleotide sequence ID" value="NZ_JACHGW010000003.1"/>
</dbReference>
<gene>
    <name evidence="1" type="ORF">HNQ39_003177</name>
</gene>
<dbReference type="EMBL" id="JACHGW010000003">
    <property type="protein sequence ID" value="MBB6051367.1"/>
    <property type="molecule type" value="Genomic_DNA"/>
</dbReference>
<accession>A0A7W9SRB6</accession>
<name>A0A7W9SRB6_ARMRO</name>
<dbReference type="AlphaFoldDB" id="A0A7W9SRB6"/>
<organism evidence="1 2">
    <name type="scientific">Armatimonas rosea</name>
    <dbReference type="NCBI Taxonomy" id="685828"/>
    <lineage>
        <taxon>Bacteria</taxon>
        <taxon>Bacillati</taxon>
        <taxon>Armatimonadota</taxon>
        <taxon>Armatimonadia</taxon>
        <taxon>Armatimonadales</taxon>
        <taxon>Armatimonadaceae</taxon>
        <taxon>Armatimonas</taxon>
    </lineage>
</organism>
<reference evidence="1 2" key="1">
    <citation type="submission" date="2020-08" db="EMBL/GenBank/DDBJ databases">
        <title>Genomic Encyclopedia of Type Strains, Phase IV (KMG-IV): sequencing the most valuable type-strain genomes for metagenomic binning, comparative biology and taxonomic classification.</title>
        <authorList>
            <person name="Goeker M."/>
        </authorList>
    </citation>
    <scope>NUCLEOTIDE SEQUENCE [LARGE SCALE GENOMIC DNA]</scope>
    <source>
        <strain evidence="1 2">DSM 23562</strain>
    </source>
</reference>
<evidence type="ECO:0000313" key="2">
    <source>
        <dbReference type="Proteomes" id="UP000520814"/>
    </source>
</evidence>
<keyword evidence="2" id="KW-1185">Reference proteome</keyword>